<reference evidence="15" key="1">
    <citation type="journal article" date="2023" name="bioRxiv">
        <title>Scaffold-level genome assemblies of two parasitoid biocontrol wasps reveal the parthenogenesis mechanism and an associated novel virus.</title>
        <authorList>
            <person name="Inwood S."/>
            <person name="Skelly J."/>
            <person name="Guhlin J."/>
            <person name="Harrop T."/>
            <person name="Goldson S."/>
            <person name="Dearden P."/>
        </authorList>
    </citation>
    <scope>NUCLEOTIDE SEQUENCE</scope>
    <source>
        <strain evidence="15">Irish</strain>
        <tissue evidence="15">Whole body</tissue>
    </source>
</reference>
<feature type="compositionally biased region" description="Polar residues" evidence="12">
    <location>
        <begin position="1152"/>
        <end position="1190"/>
    </location>
</feature>
<keyword evidence="8" id="KW-0472">Membrane</keyword>
<dbReference type="GO" id="GO:0016020">
    <property type="term" value="C:membrane"/>
    <property type="evidence" value="ECO:0007669"/>
    <property type="project" value="UniProtKB-SubCell"/>
</dbReference>
<dbReference type="SMART" id="SM00248">
    <property type="entry name" value="ANK"/>
    <property type="match status" value="4"/>
</dbReference>
<dbReference type="InterPro" id="IPR033640">
    <property type="entry name" value="FAR_C"/>
</dbReference>
<dbReference type="PANTHER" id="PTHR11011:SF24">
    <property type="entry name" value="FATTY ACYL-COA REDUCTASE"/>
    <property type="match status" value="1"/>
</dbReference>
<evidence type="ECO:0000313" key="16">
    <source>
        <dbReference type="Proteomes" id="UP001168990"/>
    </source>
</evidence>
<organism evidence="15 16">
    <name type="scientific">Microctonus aethiopoides</name>
    <dbReference type="NCBI Taxonomy" id="144406"/>
    <lineage>
        <taxon>Eukaryota</taxon>
        <taxon>Metazoa</taxon>
        <taxon>Ecdysozoa</taxon>
        <taxon>Arthropoda</taxon>
        <taxon>Hexapoda</taxon>
        <taxon>Insecta</taxon>
        <taxon>Pterygota</taxon>
        <taxon>Neoptera</taxon>
        <taxon>Endopterygota</taxon>
        <taxon>Hymenoptera</taxon>
        <taxon>Apocrita</taxon>
        <taxon>Ichneumonoidea</taxon>
        <taxon>Braconidae</taxon>
        <taxon>Euphorinae</taxon>
        <taxon>Microctonus</taxon>
    </lineage>
</organism>
<dbReference type="GO" id="GO:0102965">
    <property type="term" value="F:alcohol-forming long-chain fatty acyl-CoA reductase activity"/>
    <property type="evidence" value="ECO:0007669"/>
    <property type="project" value="UniProtKB-EC"/>
</dbReference>
<feature type="repeat" description="ANK" evidence="10">
    <location>
        <begin position="1409"/>
        <end position="1449"/>
    </location>
</feature>
<comment type="function">
    <text evidence="11">Catalyzes the reduction of fatty acyl-CoA to fatty alcohols.</text>
</comment>
<dbReference type="FunFam" id="3.40.50.720:FF:000143">
    <property type="entry name" value="Fatty acyl-CoA reductase"/>
    <property type="match status" value="1"/>
</dbReference>
<dbReference type="Pfam" id="PF07993">
    <property type="entry name" value="NAD_binding_4"/>
    <property type="match status" value="1"/>
</dbReference>
<keyword evidence="10" id="KW-0040">ANK repeat</keyword>
<proteinExistence type="inferred from homology"/>
<dbReference type="InterPro" id="IPR026055">
    <property type="entry name" value="FAR"/>
</dbReference>
<keyword evidence="3 11" id="KW-0444">Lipid biosynthesis</keyword>
<dbReference type="GO" id="GO:0005777">
    <property type="term" value="C:peroxisome"/>
    <property type="evidence" value="ECO:0007669"/>
    <property type="project" value="TreeGrafter"/>
</dbReference>
<evidence type="ECO:0000256" key="8">
    <source>
        <dbReference type="ARBA" id="ARBA00023136"/>
    </source>
</evidence>
<dbReference type="EMBL" id="JAQQBS010000001">
    <property type="protein sequence ID" value="KAK0177949.1"/>
    <property type="molecule type" value="Genomic_DNA"/>
</dbReference>
<feature type="compositionally biased region" description="Low complexity" evidence="12">
    <location>
        <begin position="562"/>
        <end position="593"/>
    </location>
</feature>
<protein>
    <recommendedName>
        <fullName evidence="11">Fatty acyl-CoA reductase</fullName>
        <ecNumber evidence="11">1.2.1.84</ecNumber>
    </recommendedName>
</protein>
<gene>
    <name evidence="15" type="ORF">PV328_001942</name>
</gene>
<dbReference type="PROSITE" id="PS50297">
    <property type="entry name" value="ANK_REP_REGION"/>
    <property type="match status" value="1"/>
</dbReference>
<accession>A0AA39FZC6</accession>
<feature type="compositionally biased region" description="Low complexity" evidence="12">
    <location>
        <begin position="831"/>
        <end position="843"/>
    </location>
</feature>
<name>A0AA39FZC6_9HYME</name>
<evidence type="ECO:0000259" key="13">
    <source>
        <dbReference type="Pfam" id="PF03015"/>
    </source>
</evidence>
<dbReference type="InterPro" id="IPR036770">
    <property type="entry name" value="Ankyrin_rpt-contain_sf"/>
</dbReference>
<dbReference type="PANTHER" id="PTHR11011">
    <property type="entry name" value="MALE STERILITY PROTEIN 2-RELATED"/>
    <property type="match status" value="1"/>
</dbReference>
<keyword evidence="11" id="KW-0560">Oxidoreductase</keyword>
<dbReference type="EC" id="1.2.1.84" evidence="11"/>
<feature type="compositionally biased region" description="Acidic residues" evidence="12">
    <location>
        <begin position="674"/>
        <end position="692"/>
    </location>
</feature>
<dbReference type="CDD" id="cd09071">
    <property type="entry name" value="FAR_C"/>
    <property type="match status" value="1"/>
</dbReference>
<comment type="similarity">
    <text evidence="2 11">Belongs to the fatty acyl-CoA reductase family.</text>
</comment>
<evidence type="ECO:0000256" key="5">
    <source>
        <dbReference type="ARBA" id="ARBA00022857"/>
    </source>
</evidence>
<comment type="subcellular location">
    <subcellularLocation>
        <location evidence="1">Membrane</location>
        <topology evidence="1">Multi-pass membrane protein</topology>
    </subcellularLocation>
</comment>
<dbReference type="GO" id="GO:0035336">
    <property type="term" value="P:long-chain fatty-acyl-CoA metabolic process"/>
    <property type="evidence" value="ECO:0007669"/>
    <property type="project" value="TreeGrafter"/>
</dbReference>
<dbReference type="InterPro" id="IPR013120">
    <property type="entry name" value="FAR_NAD-bd"/>
</dbReference>
<feature type="compositionally biased region" description="Low complexity" evidence="12">
    <location>
        <begin position="1024"/>
        <end position="1052"/>
    </location>
</feature>
<dbReference type="Gene3D" id="1.25.40.20">
    <property type="entry name" value="Ankyrin repeat-containing domain"/>
    <property type="match status" value="1"/>
</dbReference>
<evidence type="ECO:0000256" key="9">
    <source>
        <dbReference type="ARBA" id="ARBA00052530"/>
    </source>
</evidence>
<evidence type="ECO:0000256" key="2">
    <source>
        <dbReference type="ARBA" id="ARBA00005928"/>
    </source>
</evidence>
<dbReference type="SUPFAM" id="SSF48403">
    <property type="entry name" value="Ankyrin repeat"/>
    <property type="match status" value="1"/>
</dbReference>
<dbReference type="PROSITE" id="PS50088">
    <property type="entry name" value="ANK_REPEAT"/>
    <property type="match status" value="1"/>
</dbReference>
<keyword evidence="16" id="KW-1185">Reference proteome</keyword>
<keyword evidence="6" id="KW-1133">Transmembrane helix</keyword>
<evidence type="ECO:0000259" key="14">
    <source>
        <dbReference type="Pfam" id="PF07993"/>
    </source>
</evidence>
<dbReference type="InterPro" id="IPR002110">
    <property type="entry name" value="Ankyrin_rpt"/>
</dbReference>
<dbReference type="Gene3D" id="3.40.50.720">
    <property type="entry name" value="NAD(P)-binding Rossmann-like Domain"/>
    <property type="match status" value="1"/>
</dbReference>
<feature type="domain" description="Fatty acyl-CoA reductase C-terminal" evidence="13">
    <location>
        <begin position="365"/>
        <end position="458"/>
    </location>
</feature>
<comment type="catalytic activity">
    <reaction evidence="9 11">
        <text>a long-chain fatty acyl-CoA + 2 NADPH + 2 H(+) = a long-chain primary fatty alcohol + 2 NADP(+) + CoA</text>
        <dbReference type="Rhea" id="RHEA:52716"/>
        <dbReference type="ChEBI" id="CHEBI:15378"/>
        <dbReference type="ChEBI" id="CHEBI:57287"/>
        <dbReference type="ChEBI" id="CHEBI:57783"/>
        <dbReference type="ChEBI" id="CHEBI:58349"/>
        <dbReference type="ChEBI" id="CHEBI:77396"/>
        <dbReference type="ChEBI" id="CHEBI:83139"/>
        <dbReference type="EC" id="1.2.1.84"/>
    </reaction>
</comment>
<feature type="compositionally biased region" description="Polar residues" evidence="12">
    <location>
        <begin position="907"/>
        <end position="921"/>
    </location>
</feature>
<reference evidence="15" key="2">
    <citation type="submission" date="2023-03" db="EMBL/GenBank/DDBJ databases">
        <authorList>
            <person name="Inwood S.N."/>
            <person name="Skelly J.G."/>
            <person name="Guhlin J."/>
            <person name="Harrop T.W.R."/>
            <person name="Goldson S.G."/>
            <person name="Dearden P.K."/>
        </authorList>
    </citation>
    <scope>NUCLEOTIDE SEQUENCE</scope>
    <source>
        <strain evidence="15">Irish</strain>
        <tissue evidence="15">Whole body</tissue>
    </source>
</reference>
<evidence type="ECO:0000256" key="3">
    <source>
        <dbReference type="ARBA" id="ARBA00022516"/>
    </source>
</evidence>
<dbReference type="Pfam" id="PF03015">
    <property type="entry name" value="Sterile"/>
    <property type="match status" value="1"/>
</dbReference>
<sequence>MGKSDPSLSIPEFYAGRSVLITGATGFMGKALVEKLLWSCPDVREIFIIIRPKKGRSVDERLYDMLAKPMFNRLRETKPSTFAKLIPIIGNATEEGLGLPDVERRVLIERVSIIFHVAASVRFDDDLRQAIFMNTRSTRDICILAAQMKNLIVFTHVSTAYTQADKPFVEEKVYPAEVDWKKTIKVAETIDVALLKTLTPKYLGKFPNTYTFSKRLAEQVVSDYSHVIPAVIYRPSIVVSAVSEPMPGWIDNFNGPTGLLIGGGKGVLRIVLANPNVSSDFIPVDVAIKGMITASWKRGIETITKNPSVHVYNCCSADVKCVSAREVTDLGFRWLPEFPLEGIIWRPSTMHTTNRFMFNILVLIWHVLPSLFLDMILKLSGRPPMLLRLHRKVFIANTAIAYFVLHQWKFKNDKMMDLLDKDLLPCDFESFGFNYANFDLNLYFRQCLISAKTTLLKEDMKNLPAAKKQFMRMRQGAEDLFHWECSAYADINYQPNSPSMDSNTDKMNSGKINYQSSTEFGIFSDQSMPSTDSDNDNNENNLECNLKKLRFNKTMGRKVSESSDTSSLIDSASSISSSLPDNNLTTIQNDNNNTSLNITKFDDIIEKIVELKFTPNNLNDKQNNKLNIDGKINSGDLNDNFEEKDDDIKENVIEKEKILKGKVVVNKIQEEKEYNEEVVENNSDDNDDDDDDLRARGPVKPQPNQSRNKPYYTLNDWLENSAGMQAYTADIDSTAQQILSNQQFSDMINPCLDRLEDYNKRQRHNSLNINSNEWITMANQDGERVPNNLDEGIALIPSIPSITVNENSLSGEAFLMEILDLKGFQGAQLDNSNNTNPSPATSSENWPDSPTSITSYNVLSSRSHSRASSRAQSPGSTANIIGSPPDTTQGIHRVRVSTALSSSSSSNHSFGDTPSPSNYHNSFDGRIEEQLGLQFGNFSTWCESCKSSGTIVNNNENASDDIDNSLKLLEEVIKDDLECEEMQVVPKYISEENSGSALWRYRMRNRILARQQHETNGHNNQVNSSSSSSPKSTSSSSSSSSTSSSSSSSASSNQIQNSNLGNTASIISSAQINLVYPEFNGDYGSSSFQDNISQQNILNRKSLNSAENTLNIEAELVNLLSNNYSHNNIGNNQYYSSEHQQQQQHHHQLHQTTNAMNLPPSSYNNFISQSHETPQQQMHLTKSQPSTSNNQQQFYNCWSAQQQQQQSQQTIFNDFQIPETVSQFRYNHAKRHPERNIAPWSALNLPMTPASNKLKNELDPKEVEKAMKNLLKRSTKELAMPDEDGDTMLMCLLGNPAELYKKKAYLVPLVERLGVINDGLTKINNRGEDALYLAAINCPEMANVTGYLGAVMIQKGIDMSQRLYQTRGDTLIHAVAANGDSHIAVMAELLSLKTQQGNPMFDLSKCNYDGRTPLHIAVEAHDPSGSGINSTGTVRLLLEKGADPKIKEIKCGNTALNLAVSLCCDPALVKSLLMRNGHEAVNIPNRNNNTPLHMAAALSNTIPLDKQVDVCMHLIKAGGLTNIQNQQGKTPLALVSLERKDYIRNIFRKKS</sequence>
<feature type="region of interest" description="Disordered" evidence="12">
    <location>
        <begin position="557"/>
        <end position="593"/>
    </location>
</feature>
<feature type="domain" description="Thioester reductase (TE)" evidence="14">
    <location>
        <begin position="21"/>
        <end position="290"/>
    </location>
</feature>
<keyword evidence="4" id="KW-0812">Transmembrane</keyword>
<feature type="compositionally biased region" description="Polar residues" evidence="12">
    <location>
        <begin position="844"/>
        <end position="859"/>
    </location>
</feature>
<feature type="region of interest" description="Disordered" evidence="12">
    <location>
        <begin position="1136"/>
        <end position="1190"/>
    </location>
</feature>
<dbReference type="Pfam" id="PF12796">
    <property type="entry name" value="Ank_2"/>
    <property type="match status" value="1"/>
</dbReference>
<evidence type="ECO:0000313" key="15">
    <source>
        <dbReference type="EMBL" id="KAK0177949.1"/>
    </source>
</evidence>
<evidence type="ECO:0000256" key="7">
    <source>
        <dbReference type="ARBA" id="ARBA00023098"/>
    </source>
</evidence>
<feature type="region of interest" description="Disordered" evidence="12">
    <location>
        <begin position="674"/>
        <end position="711"/>
    </location>
</feature>
<feature type="region of interest" description="Disordered" evidence="12">
    <location>
        <begin position="1013"/>
        <end position="1056"/>
    </location>
</feature>
<dbReference type="Proteomes" id="UP001168990">
    <property type="component" value="Unassembled WGS sequence"/>
</dbReference>
<dbReference type="CDD" id="cd05236">
    <property type="entry name" value="FAR-N_SDR_e"/>
    <property type="match status" value="1"/>
</dbReference>
<feature type="compositionally biased region" description="Low complexity" evidence="12">
    <location>
        <begin position="860"/>
        <end position="873"/>
    </location>
</feature>
<dbReference type="InterPro" id="IPR036291">
    <property type="entry name" value="NAD(P)-bd_dom_sf"/>
</dbReference>
<evidence type="ECO:0000256" key="1">
    <source>
        <dbReference type="ARBA" id="ARBA00004141"/>
    </source>
</evidence>
<keyword evidence="5 11" id="KW-0521">NADP</keyword>
<comment type="caution">
    <text evidence="15">The sequence shown here is derived from an EMBL/GenBank/DDBJ whole genome shotgun (WGS) entry which is preliminary data.</text>
</comment>
<dbReference type="GO" id="GO:0080019">
    <property type="term" value="F:alcohol-forming very long-chain fatty acyl-CoA reductase activity"/>
    <property type="evidence" value="ECO:0007669"/>
    <property type="project" value="InterPro"/>
</dbReference>
<evidence type="ECO:0000256" key="12">
    <source>
        <dbReference type="SAM" id="MobiDB-lite"/>
    </source>
</evidence>
<feature type="compositionally biased region" description="Polar residues" evidence="12">
    <location>
        <begin position="874"/>
        <end position="890"/>
    </location>
</feature>
<evidence type="ECO:0000256" key="10">
    <source>
        <dbReference type="PROSITE-ProRule" id="PRU00023"/>
    </source>
</evidence>
<evidence type="ECO:0000256" key="11">
    <source>
        <dbReference type="RuleBase" id="RU363097"/>
    </source>
</evidence>
<evidence type="ECO:0000256" key="6">
    <source>
        <dbReference type="ARBA" id="ARBA00022989"/>
    </source>
</evidence>
<feature type="region of interest" description="Disordered" evidence="12">
    <location>
        <begin position="829"/>
        <end position="923"/>
    </location>
</feature>
<keyword evidence="7 11" id="KW-0443">Lipid metabolism</keyword>
<evidence type="ECO:0000256" key="4">
    <source>
        <dbReference type="ARBA" id="ARBA00022692"/>
    </source>
</evidence>
<dbReference type="SUPFAM" id="SSF51735">
    <property type="entry name" value="NAD(P)-binding Rossmann-fold domains"/>
    <property type="match status" value="1"/>
</dbReference>